<sequence length="281" mass="32619">MKHSLIIASFVLIIVFFFLFSANNAQTTLKYFPFNEHIQFDQAKTTLSVTEVNQHPLLQWSVESLIGNNAFLRHDVSLLFQNGQLKGIQSKWNQNEPAIQQSTSLEPTGSQFFQSISVHYAEIHTTDQPITSQYRMTNASIYLIKDPFEPILAFEQPNTAQEQKWAETLAHTTEQQLDLYWTELIEHFSINRENYLEIPLITLIDFQAKPLFSKTQTETNKIIAQLWEGLYKYYILPFTINETISESFMPLILIDKNEEQLFVLFVNASGEKQQLKQTITN</sequence>
<dbReference type="RefSeq" id="WP_091494056.1">
    <property type="nucleotide sequence ID" value="NZ_FODJ01000001.1"/>
</dbReference>
<dbReference type="OrthoDB" id="2959394at2"/>
<accession>A0A1H8HG79</accession>
<dbReference type="EMBL" id="FODJ01000001">
    <property type="protein sequence ID" value="SEN54887.1"/>
    <property type="molecule type" value="Genomic_DNA"/>
</dbReference>
<dbReference type="Proteomes" id="UP000199300">
    <property type="component" value="Unassembled WGS sequence"/>
</dbReference>
<dbReference type="STRING" id="872970.SAMN04488134_101330"/>
<name>A0A1H8HG79_9BACI</name>
<dbReference type="AlphaFoldDB" id="A0A1H8HG79"/>
<proteinExistence type="predicted"/>
<evidence type="ECO:0000313" key="2">
    <source>
        <dbReference type="Proteomes" id="UP000199300"/>
    </source>
</evidence>
<reference evidence="1 2" key="1">
    <citation type="submission" date="2016-10" db="EMBL/GenBank/DDBJ databases">
        <authorList>
            <person name="de Groot N.N."/>
        </authorList>
    </citation>
    <scope>NUCLEOTIDE SEQUENCE [LARGE SCALE GENOMIC DNA]</scope>
    <source>
        <strain evidence="1 2">CGMCC 1.10434</strain>
    </source>
</reference>
<organism evidence="1 2">
    <name type="scientific">Amphibacillus marinus</name>
    <dbReference type="NCBI Taxonomy" id="872970"/>
    <lineage>
        <taxon>Bacteria</taxon>
        <taxon>Bacillati</taxon>
        <taxon>Bacillota</taxon>
        <taxon>Bacilli</taxon>
        <taxon>Bacillales</taxon>
        <taxon>Bacillaceae</taxon>
        <taxon>Amphibacillus</taxon>
    </lineage>
</organism>
<protein>
    <submittedName>
        <fullName evidence="1">Uncharacterized protein</fullName>
    </submittedName>
</protein>
<gene>
    <name evidence="1" type="ORF">SAMN04488134_101330</name>
</gene>
<keyword evidence="2" id="KW-1185">Reference proteome</keyword>
<evidence type="ECO:0000313" key="1">
    <source>
        <dbReference type="EMBL" id="SEN54887.1"/>
    </source>
</evidence>